<proteinExistence type="predicted"/>
<organism evidence="1 2">
    <name type="scientific">Thalassomonas actiniarum</name>
    <dbReference type="NCBI Taxonomy" id="485447"/>
    <lineage>
        <taxon>Bacteria</taxon>
        <taxon>Pseudomonadati</taxon>
        <taxon>Pseudomonadota</taxon>
        <taxon>Gammaproteobacteria</taxon>
        <taxon>Alteromonadales</taxon>
        <taxon>Colwelliaceae</taxon>
        <taxon>Thalassomonas</taxon>
    </lineage>
</organism>
<dbReference type="Proteomes" id="UP000032568">
    <property type="component" value="Chromosome"/>
</dbReference>
<sequence length="68" mass="7785">MIHELKRTNQECPHCGHYQQLALGLETADASNYQECPVCCRNIHSAMEINEYSQQVQMFFADEPGLVL</sequence>
<dbReference type="InterPro" id="IPR025990">
    <property type="entry name" value="zinc_ribbon_bacterial"/>
</dbReference>
<dbReference type="EMBL" id="CP059735">
    <property type="protein sequence ID" value="WDD98704.1"/>
    <property type="molecule type" value="Genomic_DNA"/>
</dbReference>
<name>A0AAE9YP75_9GAMM</name>
<evidence type="ECO:0000313" key="1">
    <source>
        <dbReference type="EMBL" id="WDD98704.1"/>
    </source>
</evidence>
<keyword evidence="2" id="KW-1185">Reference proteome</keyword>
<protein>
    <submittedName>
        <fullName evidence="1">CPXCG motif-containing cysteine-rich protein</fullName>
    </submittedName>
</protein>
<evidence type="ECO:0000313" key="2">
    <source>
        <dbReference type="Proteomes" id="UP000032568"/>
    </source>
</evidence>
<dbReference type="AlphaFoldDB" id="A0AAE9YP75"/>
<dbReference type="RefSeq" id="WP_044833236.1">
    <property type="nucleotide sequence ID" value="NZ_CP059735.1"/>
</dbReference>
<reference evidence="1 2" key="1">
    <citation type="journal article" date="2015" name="Genome Announc.">
        <title>Draft Genome Sequences of Marine Isolates of Thalassomonas viridans and Thalassomonas actiniarum.</title>
        <authorList>
            <person name="Olonade I."/>
            <person name="van Zyl L.J."/>
            <person name="Trindade M."/>
        </authorList>
    </citation>
    <scope>NUCLEOTIDE SEQUENCE [LARGE SCALE GENOMIC DNA]</scope>
    <source>
        <strain evidence="1 2">A5K-106</strain>
    </source>
</reference>
<gene>
    <name evidence="1" type="ORF">SG35_026255</name>
</gene>
<reference evidence="1 2" key="2">
    <citation type="journal article" date="2022" name="Mar. Drugs">
        <title>Bioassay-Guided Fractionation Leads to the Detection of Cholic Acid Generated by the Rare Thalassomonas sp.</title>
        <authorList>
            <person name="Pheiffer F."/>
            <person name="Schneider Y.K."/>
            <person name="Hansen E.H."/>
            <person name="Andersen J.H."/>
            <person name="Isaksson J."/>
            <person name="Busche T."/>
            <person name="R C."/>
            <person name="Kalinowski J."/>
            <person name="Zyl L.V."/>
            <person name="Trindade M."/>
        </authorList>
    </citation>
    <scope>NUCLEOTIDE SEQUENCE [LARGE SCALE GENOMIC DNA]</scope>
    <source>
        <strain evidence="1 2">A5K-106</strain>
    </source>
</reference>
<dbReference type="Pfam" id="PF14255">
    <property type="entry name" value="Zn_ribbon_21"/>
    <property type="match status" value="1"/>
</dbReference>
<dbReference type="KEGG" id="tact:SG35_026255"/>
<accession>A0AAE9YP75</accession>